<name>A0A1J0MEZ9_9CAUD</name>
<evidence type="ECO:0000313" key="2">
    <source>
        <dbReference type="Proteomes" id="UP000224355"/>
    </source>
</evidence>
<keyword evidence="2" id="KW-1185">Reference proteome</keyword>
<dbReference type="Proteomes" id="UP000224355">
    <property type="component" value="Segment"/>
</dbReference>
<proteinExistence type="predicted"/>
<reference evidence="1 2" key="1">
    <citation type="submission" date="2018-04" db="EMBL/GenBank/DDBJ databases">
        <authorList>
            <person name="Shneider M.M."/>
            <person name="Kabanova A.P."/>
            <person name="Vo T.N.H."/>
            <person name="Korzhenkov A."/>
            <person name="Samarov N.I."/>
            <person name="Toshchakov S.V."/>
            <person name="Miroshnikov K.K."/>
            <person name="Ignatov A.N."/>
            <person name="Kulikov E.E."/>
            <person name="Miroshnikov K.A."/>
        </authorList>
    </citation>
    <scope>NUCLEOTIDE SEQUENCE [LARGE SCALE GENOMIC DNA]</scope>
</reference>
<organism evidence="1 2">
    <name type="scientific">Pectobacterium phage PP101</name>
    <dbReference type="NCBI Taxonomy" id="1916414"/>
    <lineage>
        <taxon>Viruses</taxon>
        <taxon>Duplodnaviria</taxon>
        <taxon>Heunggongvirae</taxon>
        <taxon>Uroviricota</taxon>
        <taxon>Caudoviricetes</taxon>
        <taxon>Chaseviridae</taxon>
        <taxon>Cleopatravirinae</taxon>
        <taxon>Suwonvirus</taxon>
        <taxon>Suwonvirus PP101</taxon>
    </lineage>
</organism>
<accession>A0A1J0MEZ9</accession>
<evidence type="ECO:0000313" key="1">
    <source>
        <dbReference type="EMBL" id="APD19696.1"/>
    </source>
</evidence>
<gene>
    <name evidence="1" type="ORF">PP101_36</name>
</gene>
<dbReference type="EMBL" id="KY087898">
    <property type="protein sequence ID" value="APD19696.1"/>
    <property type="molecule type" value="Genomic_DNA"/>
</dbReference>
<sequence length="53" mass="5480">MTVLAANQTPDSCASIQNANSALAYWCQNQTTSVGGLIGLCRNGIEIPVVSTP</sequence>
<protein>
    <submittedName>
        <fullName evidence="1">Uncharacterized protein</fullName>
    </submittedName>
</protein>